<dbReference type="AlphaFoldDB" id="A0A939DRZ2"/>
<dbReference type="EMBL" id="JAFKCV010000132">
    <property type="protein sequence ID" value="MBN7827884.1"/>
    <property type="molecule type" value="Genomic_DNA"/>
</dbReference>
<dbReference type="PANTHER" id="PTHR46244">
    <property type="entry name" value="PHOSPHOENOLPYRUVATE-PROTEIN PHOSPHOTRANSFERASE"/>
    <property type="match status" value="1"/>
</dbReference>
<reference evidence="5" key="1">
    <citation type="submission" date="2021-03" db="EMBL/GenBank/DDBJ databases">
        <title>novel species isolated from a fishpond in China.</title>
        <authorList>
            <person name="Lu H."/>
            <person name="Cai Z."/>
        </authorList>
    </citation>
    <scope>NUCLEOTIDE SEQUENCE</scope>
    <source>
        <strain evidence="5">JCM 30855</strain>
    </source>
</reference>
<dbReference type="InterPro" id="IPR050499">
    <property type="entry name" value="PEP-utilizing_PTS_enzyme"/>
</dbReference>
<evidence type="ECO:0000313" key="5">
    <source>
        <dbReference type="EMBL" id="MBN7827884.1"/>
    </source>
</evidence>
<dbReference type="Gene3D" id="3.50.30.10">
    <property type="entry name" value="Phosphohistidine domain"/>
    <property type="match status" value="1"/>
</dbReference>
<feature type="domain" description="PEP-utilising enzyme mobile" evidence="3">
    <location>
        <begin position="57"/>
        <end position="130"/>
    </location>
</feature>
<dbReference type="Proteomes" id="UP000664654">
    <property type="component" value="Unassembled WGS sequence"/>
</dbReference>
<sequence>NAGWDAPSSLKMVVESYINQFRSMDDPYMQERAVDVEDLGNRVLGHLFNTSRAPVSIPDQAILVAEEVSASMLAEFPHGKLQGIISMRGSNNSHAAILARAMGLPAVMGVTDVPLSLLGGKEILLDGYSGEVIV</sequence>
<dbReference type="Gene3D" id="1.10.274.10">
    <property type="entry name" value="PtsI, HPr-binding domain"/>
    <property type="match status" value="1"/>
</dbReference>
<accession>A0A939DRZ2</accession>
<feature type="non-terminal residue" evidence="5">
    <location>
        <position position="1"/>
    </location>
</feature>
<dbReference type="PANTHER" id="PTHR46244:SF1">
    <property type="entry name" value="PHOSPHOENOLPYRUVATE-DEPENDENT PHOSPHOTRANSFERASE SYSTEM"/>
    <property type="match status" value="1"/>
</dbReference>
<proteinExistence type="inferred from homology"/>
<dbReference type="GO" id="GO:0009401">
    <property type="term" value="P:phosphoenolpyruvate-dependent sugar phosphotransferase system"/>
    <property type="evidence" value="ECO:0007669"/>
    <property type="project" value="InterPro"/>
</dbReference>
<keyword evidence="2" id="KW-0808">Transferase</keyword>
<dbReference type="InterPro" id="IPR036618">
    <property type="entry name" value="PtsI_HPr-bd_sf"/>
</dbReference>
<dbReference type="InterPro" id="IPR008731">
    <property type="entry name" value="PTS_EIN"/>
</dbReference>
<feature type="non-terminal residue" evidence="5">
    <location>
        <position position="134"/>
    </location>
</feature>
<dbReference type="RefSeq" id="WP_241264380.1">
    <property type="nucleotide sequence ID" value="NZ_JAFKCV010000132.1"/>
</dbReference>
<evidence type="ECO:0000256" key="2">
    <source>
        <dbReference type="ARBA" id="ARBA00022679"/>
    </source>
</evidence>
<dbReference type="Pfam" id="PF00391">
    <property type="entry name" value="PEP-utilizers"/>
    <property type="match status" value="1"/>
</dbReference>
<dbReference type="InterPro" id="IPR008279">
    <property type="entry name" value="PEP-util_enz_mobile_dom"/>
</dbReference>
<keyword evidence="6" id="KW-1185">Reference proteome</keyword>
<evidence type="ECO:0000259" key="4">
    <source>
        <dbReference type="Pfam" id="PF05524"/>
    </source>
</evidence>
<comment type="caution">
    <text evidence="5">The sequence shown here is derived from an EMBL/GenBank/DDBJ whole genome shotgun (WGS) entry which is preliminary data.</text>
</comment>
<protein>
    <recommendedName>
        <fullName evidence="7">Phosphoenolpyruvate--protein phosphotransferase</fullName>
    </recommendedName>
</protein>
<evidence type="ECO:0000256" key="1">
    <source>
        <dbReference type="ARBA" id="ARBA00007837"/>
    </source>
</evidence>
<dbReference type="GO" id="GO:0016772">
    <property type="term" value="F:transferase activity, transferring phosphorus-containing groups"/>
    <property type="evidence" value="ECO:0007669"/>
    <property type="project" value="InterPro"/>
</dbReference>
<evidence type="ECO:0000313" key="6">
    <source>
        <dbReference type="Proteomes" id="UP000664654"/>
    </source>
</evidence>
<name>A0A939DRZ2_9ALTE</name>
<comment type="similarity">
    <text evidence="1">Belongs to the PEP-utilizing enzyme family.</text>
</comment>
<dbReference type="Pfam" id="PF05524">
    <property type="entry name" value="PEP-utilisers_N"/>
    <property type="match status" value="1"/>
</dbReference>
<evidence type="ECO:0000259" key="3">
    <source>
        <dbReference type="Pfam" id="PF00391"/>
    </source>
</evidence>
<gene>
    <name evidence="5" type="ORF">J0A66_21880</name>
</gene>
<dbReference type="SUPFAM" id="SSF52009">
    <property type="entry name" value="Phosphohistidine domain"/>
    <property type="match status" value="1"/>
</dbReference>
<organism evidence="5 6">
    <name type="scientific">Bowmanella dokdonensis</name>
    <dbReference type="NCBI Taxonomy" id="751969"/>
    <lineage>
        <taxon>Bacteria</taxon>
        <taxon>Pseudomonadati</taxon>
        <taxon>Pseudomonadota</taxon>
        <taxon>Gammaproteobacteria</taxon>
        <taxon>Alteromonadales</taxon>
        <taxon>Alteromonadaceae</taxon>
        <taxon>Bowmanella</taxon>
    </lineage>
</organism>
<feature type="domain" description="Phosphotransferase system enzyme I N-terminal" evidence="4">
    <location>
        <begin position="2"/>
        <end position="32"/>
    </location>
</feature>
<dbReference type="InterPro" id="IPR036637">
    <property type="entry name" value="Phosphohistidine_dom_sf"/>
</dbReference>
<evidence type="ECO:0008006" key="7">
    <source>
        <dbReference type="Google" id="ProtNLM"/>
    </source>
</evidence>